<evidence type="ECO:0000313" key="1">
    <source>
        <dbReference type="EMBL" id="GAA2074426.1"/>
    </source>
</evidence>
<dbReference type="Gene3D" id="3.30.530.20">
    <property type="match status" value="1"/>
</dbReference>
<dbReference type="InterPro" id="IPR023393">
    <property type="entry name" value="START-like_dom_sf"/>
</dbReference>
<sequence>MPPRFPAEGLAALEADVHVDAPVERVWALLSDLRSMSRRSPETVRMFIADEPTVGSRGLNVNRRGVVVWPTTTRITQWKSPTHDGSAALAFDVGPAHVEWSYELRPTSAGTHVVERRAAIPRAGAVVRFVGRWVMGGSQNHDVELFEGMRRTLEQLKREAEQDS</sequence>
<protein>
    <submittedName>
        <fullName evidence="1">SRPBCC family protein</fullName>
    </submittedName>
</protein>
<comment type="caution">
    <text evidence="1">The sequence shown here is derived from an EMBL/GenBank/DDBJ whole genome shotgun (WGS) entry which is preliminary data.</text>
</comment>
<gene>
    <name evidence="1" type="ORF">GCM10009821_11450</name>
</gene>
<dbReference type="Proteomes" id="UP001501480">
    <property type="component" value="Unassembled WGS sequence"/>
</dbReference>
<dbReference type="SUPFAM" id="SSF55961">
    <property type="entry name" value="Bet v1-like"/>
    <property type="match status" value="1"/>
</dbReference>
<evidence type="ECO:0000313" key="2">
    <source>
        <dbReference type="Proteomes" id="UP001501480"/>
    </source>
</evidence>
<dbReference type="RefSeq" id="WP_344325716.1">
    <property type="nucleotide sequence ID" value="NZ_BAAAPY010000003.1"/>
</dbReference>
<dbReference type="InterPro" id="IPR019587">
    <property type="entry name" value="Polyketide_cyclase/dehydratase"/>
</dbReference>
<keyword evidence="2" id="KW-1185">Reference proteome</keyword>
<proteinExistence type="predicted"/>
<dbReference type="Pfam" id="PF10604">
    <property type="entry name" value="Polyketide_cyc2"/>
    <property type="match status" value="1"/>
</dbReference>
<accession>A0ABN2VVP3</accession>
<dbReference type="CDD" id="cd07812">
    <property type="entry name" value="SRPBCC"/>
    <property type="match status" value="1"/>
</dbReference>
<name>A0ABN2VVP3_9ACTN</name>
<dbReference type="EMBL" id="BAAAPY010000003">
    <property type="protein sequence ID" value="GAA2074426.1"/>
    <property type="molecule type" value="Genomic_DNA"/>
</dbReference>
<reference evidence="1 2" key="1">
    <citation type="journal article" date="2019" name="Int. J. Syst. Evol. Microbiol.">
        <title>The Global Catalogue of Microorganisms (GCM) 10K type strain sequencing project: providing services to taxonomists for standard genome sequencing and annotation.</title>
        <authorList>
            <consortium name="The Broad Institute Genomics Platform"/>
            <consortium name="The Broad Institute Genome Sequencing Center for Infectious Disease"/>
            <person name="Wu L."/>
            <person name="Ma J."/>
        </authorList>
    </citation>
    <scope>NUCLEOTIDE SEQUENCE [LARGE SCALE GENOMIC DNA]</scope>
    <source>
        <strain evidence="1 2">JCM 15749</strain>
    </source>
</reference>
<organism evidence="1 2">
    <name type="scientific">Aeromicrobium halocynthiae</name>
    <dbReference type="NCBI Taxonomy" id="560557"/>
    <lineage>
        <taxon>Bacteria</taxon>
        <taxon>Bacillati</taxon>
        <taxon>Actinomycetota</taxon>
        <taxon>Actinomycetes</taxon>
        <taxon>Propionibacteriales</taxon>
        <taxon>Nocardioidaceae</taxon>
        <taxon>Aeromicrobium</taxon>
    </lineage>
</organism>